<dbReference type="InterPro" id="IPR015942">
    <property type="entry name" value="Asp/Glu/hydantoin_racemase"/>
</dbReference>
<name>A0A370R3A8_9GAMM</name>
<gene>
    <name evidence="3" type="ORF">C8D90_101353</name>
</gene>
<dbReference type="OrthoDB" id="9803739at2"/>
<evidence type="ECO:0000256" key="2">
    <source>
        <dbReference type="ARBA" id="ARBA00023235"/>
    </source>
</evidence>
<evidence type="ECO:0000313" key="3">
    <source>
        <dbReference type="EMBL" id="RDK96916.1"/>
    </source>
</evidence>
<dbReference type="SUPFAM" id="SSF53681">
    <property type="entry name" value="Aspartate/glutamate racemase"/>
    <property type="match status" value="2"/>
</dbReference>
<organism evidence="3 4">
    <name type="scientific">Enterobacillus tribolii</name>
    <dbReference type="NCBI Taxonomy" id="1487935"/>
    <lineage>
        <taxon>Bacteria</taxon>
        <taxon>Pseudomonadati</taxon>
        <taxon>Pseudomonadota</taxon>
        <taxon>Gammaproteobacteria</taxon>
        <taxon>Enterobacterales</taxon>
        <taxon>Hafniaceae</taxon>
        <taxon>Enterobacillus</taxon>
    </lineage>
</organism>
<dbReference type="EMBL" id="QRAP01000001">
    <property type="protein sequence ID" value="RDK96916.1"/>
    <property type="molecule type" value="Genomic_DNA"/>
</dbReference>
<dbReference type="RefSeq" id="WP_115456693.1">
    <property type="nucleotide sequence ID" value="NZ_QRAP01000001.1"/>
</dbReference>
<keyword evidence="4" id="KW-1185">Reference proteome</keyword>
<dbReference type="InterPro" id="IPR033134">
    <property type="entry name" value="Asp/Glu_racemase_AS_2"/>
</dbReference>
<dbReference type="GO" id="GO:0047661">
    <property type="term" value="F:amino-acid racemase activity"/>
    <property type="evidence" value="ECO:0007669"/>
    <property type="project" value="InterPro"/>
</dbReference>
<dbReference type="InterPro" id="IPR001920">
    <property type="entry name" value="Asp/Glu_race"/>
</dbReference>
<dbReference type="PROSITE" id="PS00924">
    <property type="entry name" value="ASP_GLU_RACEMASE_2"/>
    <property type="match status" value="1"/>
</dbReference>
<comment type="similarity">
    <text evidence="1">Belongs to the aspartate/glutamate racemases family.</text>
</comment>
<evidence type="ECO:0000313" key="4">
    <source>
        <dbReference type="Proteomes" id="UP000254848"/>
    </source>
</evidence>
<dbReference type="NCBIfam" id="TIGR00035">
    <property type="entry name" value="asp_race"/>
    <property type="match status" value="1"/>
</dbReference>
<dbReference type="PANTHER" id="PTHR21198">
    <property type="entry name" value="GLUTAMATE RACEMASE"/>
    <property type="match status" value="1"/>
</dbReference>
<reference evidence="3 4" key="1">
    <citation type="submission" date="2018-07" db="EMBL/GenBank/DDBJ databases">
        <title>Genomic Encyclopedia of Type Strains, Phase IV (KMG-IV): sequencing the most valuable type-strain genomes for metagenomic binning, comparative biology and taxonomic classification.</title>
        <authorList>
            <person name="Goeker M."/>
        </authorList>
    </citation>
    <scope>NUCLEOTIDE SEQUENCE [LARGE SCALE GENOMIC DNA]</scope>
    <source>
        <strain evidence="3 4">DSM 103736</strain>
    </source>
</reference>
<accession>A0A370R3A8</accession>
<keyword evidence="2" id="KW-0413">Isomerase</keyword>
<dbReference type="Proteomes" id="UP000254848">
    <property type="component" value="Unassembled WGS sequence"/>
</dbReference>
<evidence type="ECO:0000256" key="1">
    <source>
        <dbReference type="ARBA" id="ARBA00007847"/>
    </source>
</evidence>
<sequence>MKGLIGVLGGMGPAATVDLFNKFVTYTAARHDQEHIPLIISSIPDIPDRTDALMNNGQSPLPIMQRYLHTLEEAGAECIVIPCNTAHYWFRELKDACHVDILSIVETTMKEAEASGKTNVGLLATNATLHMGLYQKSIEERGLTCIKPDPQSQDNVMKSIYALKAGNITQAKTLIRAQAEALFSRGAEIIVLGCTEVPVILADAVRETPDKYIDSTGSLVRAGIRWYEQRVGKHHLLAQKIN</sequence>
<dbReference type="PANTHER" id="PTHR21198:SF7">
    <property type="entry name" value="ASPARTATE-GLUTAMATE RACEMASE FAMILY"/>
    <property type="match status" value="1"/>
</dbReference>
<comment type="caution">
    <text evidence="3">The sequence shown here is derived from an EMBL/GenBank/DDBJ whole genome shotgun (WGS) entry which is preliminary data.</text>
</comment>
<dbReference type="InterPro" id="IPR004380">
    <property type="entry name" value="Asp_race"/>
</dbReference>
<protein>
    <submittedName>
        <fullName evidence="3">Aspartate racemase</fullName>
    </submittedName>
</protein>
<dbReference type="PROSITE" id="PS00923">
    <property type="entry name" value="ASP_GLU_RACEMASE_1"/>
    <property type="match status" value="1"/>
</dbReference>
<dbReference type="AlphaFoldDB" id="A0A370R3A8"/>
<dbReference type="Gene3D" id="3.40.50.1860">
    <property type="match status" value="2"/>
</dbReference>
<dbReference type="InterPro" id="IPR018187">
    <property type="entry name" value="Asp/Glu_racemase_AS_1"/>
</dbReference>
<dbReference type="Pfam" id="PF01177">
    <property type="entry name" value="Asp_Glu_race"/>
    <property type="match status" value="1"/>
</dbReference>
<proteinExistence type="inferred from homology"/>